<accession>A0A024TC30</accession>
<evidence type="ECO:0008006" key="2">
    <source>
        <dbReference type="Google" id="ProtNLM"/>
    </source>
</evidence>
<dbReference type="GeneID" id="20090834"/>
<evidence type="ECO:0000313" key="1">
    <source>
        <dbReference type="EMBL" id="ETV91715.1"/>
    </source>
</evidence>
<name>A0A024TC30_9STRA</name>
<dbReference type="OrthoDB" id="74612at2759"/>
<proteinExistence type="predicted"/>
<dbReference type="RefSeq" id="XP_008879641.1">
    <property type="nucleotide sequence ID" value="XM_008881419.1"/>
</dbReference>
<dbReference type="AlphaFoldDB" id="A0A024TC30"/>
<sequence length="68" mass="7592">MPTTQDNIDELWRAFDRENSGTLHSSSADELVRAVKDAMERDGVPDSGAKSLVLAFIVHLYVRLFSNV</sequence>
<reference evidence="1" key="1">
    <citation type="submission" date="2013-12" db="EMBL/GenBank/DDBJ databases">
        <title>The Genome Sequence of Aphanomyces invadans NJM9701.</title>
        <authorList>
            <consortium name="The Broad Institute Genomics Platform"/>
            <person name="Russ C."/>
            <person name="Tyler B."/>
            <person name="van West P."/>
            <person name="Dieguez-Uribeondo J."/>
            <person name="Young S.K."/>
            <person name="Zeng Q."/>
            <person name="Gargeya S."/>
            <person name="Fitzgerald M."/>
            <person name="Abouelleil A."/>
            <person name="Alvarado L."/>
            <person name="Chapman S.B."/>
            <person name="Gainer-Dewar J."/>
            <person name="Goldberg J."/>
            <person name="Griggs A."/>
            <person name="Gujja S."/>
            <person name="Hansen M."/>
            <person name="Howarth C."/>
            <person name="Imamovic A."/>
            <person name="Ireland A."/>
            <person name="Larimer J."/>
            <person name="McCowan C."/>
            <person name="Murphy C."/>
            <person name="Pearson M."/>
            <person name="Poon T.W."/>
            <person name="Priest M."/>
            <person name="Roberts A."/>
            <person name="Saif S."/>
            <person name="Shea T."/>
            <person name="Sykes S."/>
            <person name="Wortman J."/>
            <person name="Nusbaum C."/>
            <person name="Birren B."/>
        </authorList>
    </citation>
    <scope>NUCLEOTIDE SEQUENCE [LARGE SCALE GENOMIC DNA]</scope>
    <source>
        <strain evidence="1">NJM9701</strain>
    </source>
</reference>
<organism evidence="1">
    <name type="scientific">Aphanomyces invadans</name>
    <dbReference type="NCBI Taxonomy" id="157072"/>
    <lineage>
        <taxon>Eukaryota</taxon>
        <taxon>Sar</taxon>
        <taxon>Stramenopiles</taxon>
        <taxon>Oomycota</taxon>
        <taxon>Saprolegniomycetes</taxon>
        <taxon>Saprolegniales</taxon>
        <taxon>Verrucalvaceae</taxon>
        <taxon>Aphanomyces</taxon>
    </lineage>
</organism>
<dbReference type="EMBL" id="KI914007">
    <property type="protein sequence ID" value="ETV91715.1"/>
    <property type="molecule type" value="Genomic_DNA"/>
</dbReference>
<gene>
    <name evidence="1" type="ORF">H310_13784</name>
</gene>
<protein>
    <recommendedName>
        <fullName evidence="2">EF-hand domain-containing protein</fullName>
    </recommendedName>
</protein>
<dbReference type="VEuPathDB" id="FungiDB:H310_13784"/>